<evidence type="ECO:0000313" key="14">
    <source>
        <dbReference type="Proteomes" id="UP001139260"/>
    </source>
</evidence>
<evidence type="ECO:0000313" key="13">
    <source>
        <dbReference type="EMBL" id="MCK8140338.1"/>
    </source>
</evidence>
<reference evidence="13" key="1">
    <citation type="submission" date="2022-04" db="EMBL/GenBank/DDBJ databases">
        <title>Flavobacterium pygoscelis sp. nov. isolated from Chinstrap chick (Pygoscelis antarcticus).</title>
        <authorList>
            <person name="Irgang R."/>
            <person name="Poblete-Morales M."/>
            <person name="Avendano-Herrera R."/>
        </authorList>
    </citation>
    <scope>NUCLEOTIDE SEQUENCE</scope>
    <source>
        <strain evidence="13">I-SCBP12n</strain>
    </source>
</reference>
<keyword evidence="3" id="KW-0479">Metal-binding</keyword>
<evidence type="ECO:0000256" key="9">
    <source>
        <dbReference type="SAM" id="SignalP"/>
    </source>
</evidence>
<dbReference type="CDD" id="cd04275">
    <property type="entry name" value="ZnMc_pappalysin_like"/>
    <property type="match status" value="1"/>
</dbReference>
<dbReference type="InterPro" id="IPR024079">
    <property type="entry name" value="MetalloPept_cat_dom_sf"/>
</dbReference>
<dbReference type="PANTHER" id="PTHR47466">
    <property type="match status" value="1"/>
</dbReference>
<dbReference type="EMBL" id="JALNUB010000001">
    <property type="protein sequence ID" value="MCK8140338.1"/>
    <property type="molecule type" value="Genomic_DNA"/>
</dbReference>
<dbReference type="Gene3D" id="2.60.40.10">
    <property type="entry name" value="Immunoglobulins"/>
    <property type="match status" value="1"/>
</dbReference>
<feature type="signal peptide" evidence="9">
    <location>
        <begin position="1"/>
        <end position="21"/>
    </location>
</feature>
<evidence type="ECO:0000259" key="12">
    <source>
        <dbReference type="Pfam" id="PF18962"/>
    </source>
</evidence>
<dbReference type="SUPFAM" id="SSF55486">
    <property type="entry name" value="Metalloproteases ('zincins'), catalytic domain"/>
    <property type="match status" value="1"/>
</dbReference>
<keyword evidence="8" id="KW-1015">Disulfide bond</keyword>
<name>A0A9X1XRT7_9FLAO</name>
<dbReference type="InterPro" id="IPR026444">
    <property type="entry name" value="Secre_tail"/>
</dbReference>
<dbReference type="GO" id="GO:0008237">
    <property type="term" value="F:metallopeptidase activity"/>
    <property type="evidence" value="ECO:0007669"/>
    <property type="project" value="UniProtKB-KW"/>
</dbReference>
<evidence type="ECO:0000256" key="5">
    <source>
        <dbReference type="ARBA" id="ARBA00022801"/>
    </source>
</evidence>
<dbReference type="AlphaFoldDB" id="A0A9X1XRT7"/>
<evidence type="ECO:0000256" key="6">
    <source>
        <dbReference type="ARBA" id="ARBA00022833"/>
    </source>
</evidence>
<keyword evidence="2" id="KW-0645">Protease</keyword>
<proteinExistence type="inferred from homology"/>
<feature type="domain" description="CARDB" evidence="11">
    <location>
        <begin position="388"/>
        <end position="469"/>
    </location>
</feature>
<dbReference type="InterPro" id="IPR013783">
    <property type="entry name" value="Ig-like_fold"/>
</dbReference>
<keyword evidence="5" id="KW-0378">Hydrolase</keyword>
<dbReference type="Gene3D" id="3.40.390.10">
    <property type="entry name" value="Collagenase (Catalytic Domain)"/>
    <property type="match status" value="1"/>
</dbReference>
<dbReference type="NCBIfam" id="TIGR04183">
    <property type="entry name" value="Por_Secre_tail"/>
    <property type="match status" value="1"/>
</dbReference>
<dbReference type="RefSeq" id="WP_248427198.1">
    <property type="nucleotide sequence ID" value="NZ_JALNUB010000001.1"/>
</dbReference>
<evidence type="ECO:0000256" key="4">
    <source>
        <dbReference type="ARBA" id="ARBA00022729"/>
    </source>
</evidence>
<feature type="chain" id="PRO_5040818766" evidence="9">
    <location>
        <begin position="22"/>
        <end position="675"/>
    </location>
</feature>
<keyword evidence="6" id="KW-0862">Zinc</keyword>
<keyword evidence="14" id="KW-1185">Reference proteome</keyword>
<evidence type="ECO:0000256" key="7">
    <source>
        <dbReference type="ARBA" id="ARBA00023049"/>
    </source>
</evidence>
<dbReference type="InterPro" id="IPR008754">
    <property type="entry name" value="Peptidase_M43"/>
</dbReference>
<evidence type="ECO:0000259" key="10">
    <source>
        <dbReference type="Pfam" id="PF05572"/>
    </source>
</evidence>
<evidence type="ECO:0000256" key="8">
    <source>
        <dbReference type="ARBA" id="ARBA00023157"/>
    </source>
</evidence>
<feature type="domain" description="Peptidase M43 pregnancy-associated plasma-A" evidence="10">
    <location>
        <begin position="193"/>
        <end position="349"/>
    </location>
</feature>
<accession>A0A9X1XRT7</accession>
<dbReference type="GO" id="GO:0046872">
    <property type="term" value="F:metal ion binding"/>
    <property type="evidence" value="ECO:0007669"/>
    <property type="project" value="UniProtKB-KW"/>
</dbReference>
<gene>
    <name evidence="13" type="ORF">MW871_00385</name>
</gene>
<evidence type="ECO:0000256" key="2">
    <source>
        <dbReference type="ARBA" id="ARBA00022670"/>
    </source>
</evidence>
<comment type="caution">
    <text evidence="13">The sequence shown here is derived from an EMBL/GenBank/DDBJ whole genome shotgun (WGS) entry which is preliminary data.</text>
</comment>
<evidence type="ECO:0000256" key="3">
    <source>
        <dbReference type="ARBA" id="ARBA00022723"/>
    </source>
</evidence>
<dbReference type="InterPro" id="IPR011635">
    <property type="entry name" value="CARDB"/>
</dbReference>
<organism evidence="13 14">
    <name type="scientific">Flavobacterium pygoscelis</name>
    <dbReference type="NCBI Taxonomy" id="2893176"/>
    <lineage>
        <taxon>Bacteria</taxon>
        <taxon>Pseudomonadati</taxon>
        <taxon>Bacteroidota</taxon>
        <taxon>Flavobacteriia</taxon>
        <taxon>Flavobacteriales</taxon>
        <taxon>Flavobacteriaceae</taxon>
        <taxon>Flavobacterium</taxon>
    </lineage>
</organism>
<dbReference type="Pfam" id="PF18962">
    <property type="entry name" value="Por_Secre_tail"/>
    <property type="match status" value="1"/>
</dbReference>
<keyword evidence="4 9" id="KW-0732">Signal</keyword>
<keyword evidence="7 13" id="KW-0482">Metalloprotease</keyword>
<dbReference type="GO" id="GO:0006508">
    <property type="term" value="P:proteolysis"/>
    <property type="evidence" value="ECO:0007669"/>
    <property type="project" value="UniProtKB-KW"/>
</dbReference>
<sequence length="675" mass="74488">MKKITLIFLLSLFFTIHCGLAQGNMKHEIELFGKKQLLTEGAVIRCASTEYEAYLKSKNNKRPSTNEFEKWIAPRIISDKKKKQTFSNGLKLNATIQIPVVVHVIHNGDLLGADENIYDEQVISQIKVLNEDYRKKINTPGYNTHPAGADVEIEFVLAKRDPSGVLSNGINHVNLERESWSLEDIDEVVKPLTQWNPEKYLNIWVVKLKSTDVLGYAQFPSTSGLVGLDNDAGDAVTDGVVIGYSYFGSSSYFPGGTYTANYDKGRTTSHEIGHWLGLRHIWGDGDCSVDDYCEDTPNSGQSNEGCPTNIDSCPNSPGLDMVENYMDYTYDACMNIFTNDQKTRITTVMNNSIRRASLKNSDALLPGTIFTNDAAVTIVDLNLDPCGNSFTPTIKIVNKGSAPLTAASITFGIDNTNLQTLDWIGNLSTDEAKEITLNSLKTTGGNHIFSVLITKANTTVDQNTNNNSAAVNFESTKSYSSTTVKLALQLDEYGSETTWKLTNSDGKTVYQGGPYVDTENIPPVINTTFNLTNNGCYTFTIFDSESDGFCCKYGNGFYTLTTSTGEIIGSGAAFRNQKTNHFIIGAIPTEETKESKSVFVYPNPASSLLNIFIENSTINPDNYTIVNSLGQIIKSKKIVTKQDLQVNVSDIAQGIYFLKLTKNESEIKTIRFIKK</sequence>
<dbReference type="Pfam" id="PF07705">
    <property type="entry name" value="CARDB"/>
    <property type="match status" value="1"/>
</dbReference>
<dbReference type="PANTHER" id="PTHR47466:SF1">
    <property type="entry name" value="METALLOPROTEASE MEP1 (AFU_ORTHOLOGUE AFUA_1G07730)-RELATED"/>
    <property type="match status" value="1"/>
</dbReference>
<evidence type="ECO:0000259" key="11">
    <source>
        <dbReference type="Pfam" id="PF07705"/>
    </source>
</evidence>
<protein>
    <submittedName>
        <fullName evidence="13">M43 family zinc metalloprotease</fullName>
    </submittedName>
</protein>
<comment type="similarity">
    <text evidence="1">Belongs to the peptidase M43B family.</text>
</comment>
<evidence type="ECO:0000256" key="1">
    <source>
        <dbReference type="ARBA" id="ARBA00008721"/>
    </source>
</evidence>
<dbReference type="Pfam" id="PF05572">
    <property type="entry name" value="Peptidase_M43"/>
    <property type="match status" value="1"/>
</dbReference>
<dbReference type="Proteomes" id="UP001139260">
    <property type="component" value="Unassembled WGS sequence"/>
</dbReference>
<feature type="domain" description="Secretion system C-terminal sorting" evidence="12">
    <location>
        <begin position="600"/>
        <end position="668"/>
    </location>
</feature>